<keyword evidence="5" id="KW-0808">Transferase</keyword>
<dbReference type="InterPro" id="IPR003594">
    <property type="entry name" value="HATPase_dom"/>
</dbReference>
<evidence type="ECO:0000256" key="1">
    <source>
        <dbReference type="ARBA" id="ARBA00000085"/>
    </source>
</evidence>
<comment type="catalytic activity">
    <reaction evidence="1">
        <text>ATP + protein L-histidine = ADP + protein N-phospho-L-histidine.</text>
        <dbReference type="EC" id="2.7.13.3"/>
    </reaction>
</comment>
<comment type="caution">
    <text evidence="14">The sequence shown here is derived from an EMBL/GenBank/DDBJ whole genome shotgun (WGS) entry which is preliminary data.</text>
</comment>
<keyword evidence="7 14" id="KW-0418">Kinase</keyword>
<dbReference type="InterPro" id="IPR003660">
    <property type="entry name" value="HAMP_dom"/>
</dbReference>
<keyword evidence="9" id="KW-0902">Two-component regulatory system</keyword>
<dbReference type="InterPro" id="IPR036097">
    <property type="entry name" value="HisK_dim/P_sf"/>
</dbReference>
<keyword evidence="4" id="KW-0597">Phosphoprotein</keyword>
<dbReference type="InterPro" id="IPR050428">
    <property type="entry name" value="TCS_sensor_his_kinase"/>
</dbReference>
<feature type="domain" description="HAMP" evidence="13">
    <location>
        <begin position="195"/>
        <end position="248"/>
    </location>
</feature>
<dbReference type="PANTHER" id="PTHR45436:SF5">
    <property type="entry name" value="SENSOR HISTIDINE KINASE TRCS"/>
    <property type="match status" value="1"/>
</dbReference>
<reference evidence="14 15" key="1">
    <citation type="submission" date="2022-06" db="EMBL/GenBank/DDBJ databases">
        <title>New Species of the Genus Actinoplanes, ActinopZanes ferrugineus.</title>
        <authorList>
            <person name="Ding P."/>
        </authorList>
    </citation>
    <scope>NUCLEOTIDE SEQUENCE [LARGE SCALE GENOMIC DNA]</scope>
    <source>
        <strain evidence="14 15">TRM88003</strain>
    </source>
</reference>
<dbReference type="CDD" id="cd00082">
    <property type="entry name" value="HisKA"/>
    <property type="match status" value="1"/>
</dbReference>
<dbReference type="Gene3D" id="3.30.565.10">
    <property type="entry name" value="Histidine kinase-like ATPase, C-terminal domain"/>
    <property type="match status" value="1"/>
</dbReference>
<evidence type="ECO:0000256" key="4">
    <source>
        <dbReference type="ARBA" id="ARBA00022553"/>
    </source>
</evidence>
<proteinExistence type="predicted"/>
<evidence type="ECO:0000256" key="10">
    <source>
        <dbReference type="ARBA" id="ARBA00023136"/>
    </source>
</evidence>
<dbReference type="Gene3D" id="1.10.287.130">
    <property type="match status" value="1"/>
</dbReference>
<protein>
    <recommendedName>
        <fullName evidence="3">histidine kinase</fullName>
        <ecNumber evidence="3">2.7.13.3</ecNumber>
    </recommendedName>
</protein>
<keyword evidence="8 11" id="KW-1133">Transmembrane helix</keyword>
<dbReference type="PANTHER" id="PTHR45436">
    <property type="entry name" value="SENSOR HISTIDINE KINASE YKOH"/>
    <property type="match status" value="1"/>
</dbReference>
<sequence length="501" mass="53133">MRRWTHWTLRSRLVLVVGVLTAVALLAANVAGLLLIRNYLGDRIDDQLLGMSRMLAKPPPEYTVSRADPSVRYSRFIHPDDAGPLKKLGPDQVIYRCDADGVLLPEYSSSAGLGRPPIPVASEVSTDGPYTVSASDGSAEWRMIAVANTDGGGFTVAGVSLAEVDETTDQLLFIDLGVSVLVLGLLGLGAAFVVRLGLRPLTAMERLAADISAGNLSGRVTDADPHTEPGRLGLALNSMLGRIEAEVGARTASERRMRQFLADASHELRTPLTSIRGFAELHRRGGVQPGPALDRIESEAGRMSVLVEDMLMLARLDQQRPLARGPVDLLEVAADTVRDAHARDPGRTVLLAGLRDDDDTFEPATVLGDEHALRQVATNLVANALLHTPKNTRITVRVGVMPARPPAPASVVSGTALPVGPQIAVLEVTDNGPGIAAEHAPRVFERLYRADPSRFRGKGGGSGLGLSIVAALVHDHGGWVELDSVPGGGATFRVVLPAVVL</sequence>
<dbReference type="Pfam" id="PF00512">
    <property type="entry name" value="HisKA"/>
    <property type="match status" value="1"/>
</dbReference>
<keyword evidence="10 11" id="KW-0472">Membrane</keyword>
<dbReference type="SMART" id="SM00387">
    <property type="entry name" value="HATPase_c"/>
    <property type="match status" value="1"/>
</dbReference>
<dbReference type="RefSeq" id="WP_253237479.1">
    <property type="nucleotide sequence ID" value="NZ_JAMYJR010000012.1"/>
</dbReference>
<dbReference type="CDD" id="cd06225">
    <property type="entry name" value="HAMP"/>
    <property type="match status" value="1"/>
</dbReference>
<gene>
    <name evidence="14" type="ORF">M1L60_12150</name>
</gene>
<dbReference type="EC" id="2.7.13.3" evidence="3"/>
<dbReference type="EMBL" id="JAMYJR010000012">
    <property type="protein sequence ID" value="MCO8271346.1"/>
    <property type="molecule type" value="Genomic_DNA"/>
</dbReference>
<dbReference type="Pfam" id="PF00672">
    <property type="entry name" value="HAMP"/>
    <property type="match status" value="1"/>
</dbReference>
<dbReference type="PRINTS" id="PR00344">
    <property type="entry name" value="BCTRLSENSOR"/>
</dbReference>
<dbReference type="PROSITE" id="PS50885">
    <property type="entry name" value="HAMP"/>
    <property type="match status" value="1"/>
</dbReference>
<feature type="transmembrane region" description="Helical" evidence="11">
    <location>
        <begin position="176"/>
        <end position="198"/>
    </location>
</feature>
<dbReference type="SUPFAM" id="SSF158472">
    <property type="entry name" value="HAMP domain-like"/>
    <property type="match status" value="1"/>
</dbReference>
<dbReference type="Proteomes" id="UP001523369">
    <property type="component" value="Unassembled WGS sequence"/>
</dbReference>
<evidence type="ECO:0000256" key="9">
    <source>
        <dbReference type="ARBA" id="ARBA00023012"/>
    </source>
</evidence>
<evidence type="ECO:0000256" key="3">
    <source>
        <dbReference type="ARBA" id="ARBA00012438"/>
    </source>
</evidence>
<feature type="transmembrane region" description="Helical" evidence="11">
    <location>
        <begin position="12"/>
        <end position="36"/>
    </location>
</feature>
<evidence type="ECO:0000313" key="15">
    <source>
        <dbReference type="Proteomes" id="UP001523369"/>
    </source>
</evidence>
<evidence type="ECO:0000256" key="11">
    <source>
        <dbReference type="SAM" id="Phobius"/>
    </source>
</evidence>
<dbReference type="SUPFAM" id="SSF47384">
    <property type="entry name" value="Homodimeric domain of signal transducing histidine kinase"/>
    <property type="match status" value="1"/>
</dbReference>
<comment type="subcellular location">
    <subcellularLocation>
        <location evidence="2">Cell membrane</location>
    </subcellularLocation>
</comment>
<evidence type="ECO:0000256" key="7">
    <source>
        <dbReference type="ARBA" id="ARBA00022777"/>
    </source>
</evidence>
<name>A0ABT1DNK9_9ACTN</name>
<dbReference type="GO" id="GO:0016301">
    <property type="term" value="F:kinase activity"/>
    <property type="evidence" value="ECO:0007669"/>
    <property type="project" value="UniProtKB-KW"/>
</dbReference>
<dbReference type="CDD" id="cd00075">
    <property type="entry name" value="HATPase"/>
    <property type="match status" value="1"/>
</dbReference>
<dbReference type="InterPro" id="IPR003661">
    <property type="entry name" value="HisK_dim/P_dom"/>
</dbReference>
<evidence type="ECO:0000313" key="14">
    <source>
        <dbReference type="EMBL" id="MCO8271346.1"/>
    </source>
</evidence>
<dbReference type="SUPFAM" id="SSF55874">
    <property type="entry name" value="ATPase domain of HSP90 chaperone/DNA topoisomerase II/histidine kinase"/>
    <property type="match status" value="1"/>
</dbReference>
<feature type="domain" description="Histidine kinase" evidence="12">
    <location>
        <begin position="263"/>
        <end position="500"/>
    </location>
</feature>
<dbReference type="Pfam" id="PF02518">
    <property type="entry name" value="HATPase_c"/>
    <property type="match status" value="1"/>
</dbReference>
<accession>A0ABT1DNK9</accession>
<dbReference type="InterPro" id="IPR036890">
    <property type="entry name" value="HATPase_C_sf"/>
</dbReference>
<dbReference type="SMART" id="SM00388">
    <property type="entry name" value="HisKA"/>
    <property type="match status" value="1"/>
</dbReference>
<evidence type="ECO:0000256" key="5">
    <source>
        <dbReference type="ARBA" id="ARBA00022679"/>
    </source>
</evidence>
<evidence type="ECO:0000256" key="8">
    <source>
        <dbReference type="ARBA" id="ARBA00022989"/>
    </source>
</evidence>
<evidence type="ECO:0000259" key="12">
    <source>
        <dbReference type="PROSITE" id="PS50109"/>
    </source>
</evidence>
<dbReference type="PROSITE" id="PS50109">
    <property type="entry name" value="HIS_KIN"/>
    <property type="match status" value="1"/>
</dbReference>
<evidence type="ECO:0000256" key="6">
    <source>
        <dbReference type="ARBA" id="ARBA00022692"/>
    </source>
</evidence>
<keyword evidence="15" id="KW-1185">Reference proteome</keyword>
<evidence type="ECO:0000259" key="13">
    <source>
        <dbReference type="PROSITE" id="PS50885"/>
    </source>
</evidence>
<dbReference type="SMART" id="SM00304">
    <property type="entry name" value="HAMP"/>
    <property type="match status" value="1"/>
</dbReference>
<organism evidence="14 15">
    <name type="scientific">Paractinoplanes aksuensis</name>
    <dbReference type="NCBI Taxonomy" id="2939490"/>
    <lineage>
        <taxon>Bacteria</taxon>
        <taxon>Bacillati</taxon>
        <taxon>Actinomycetota</taxon>
        <taxon>Actinomycetes</taxon>
        <taxon>Micromonosporales</taxon>
        <taxon>Micromonosporaceae</taxon>
        <taxon>Paractinoplanes</taxon>
    </lineage>
</organism>
<evidence type="ECO:0000256" key="2">
    <source>
        <dbReference type="ARBA" id="ARBA00004236"/>
    </source>
</evidence>
<keyword evidence="6 11" id="KW-0812">Transmembrane</keyword>
<dbReference type="InterPro" id="IPR004358">
    <property type="entry name" value="Sig_transdc_His_kin-like_C"/>
</dbReference>
<dbReference type="Gene3D" id="6.10.340.10">
    <property type="match status" value="1"/>
</dbReference>
<dbReference type="InterPro" id="IPR005467">
    <property type="entry name" value="His_kinase_dom"/>
</dbReference>